<evidence type="ECO:0000256" key="1">
    <source>
        <dbReference type="SAM" id="MobiDB-lite"/>
    </source>
</evidence>
<reference evidence="2 3" key="2">
    <citation type="submission" date="2019-01" db="EMBL/GenBank/DDBJ databases">
        <title>Comparative genomic analysis of Brevibacterium aurantiacum sheds light on its evolution and its adaptation to smear-ripened cheeses.</title>
        <authorList>
            <person name="Moineau S."/>
        </authorList>
    </citation>
    <scope>NUCLEOTIDE SEQUENCE [LARGE SCALE GENOMIC DNA]</scope>
    <source>
        <strain evidence="2 3">SMQ-1420</strain>
    </source>
</reference>
<dbReference type="EMBL" id="CP025334">
    <property type="protein sequence ID" value="AZT98892.1"/>
    <property type="molecule type" value="Genomic_DNA"/>
</dbReference>
<evidence type="ECO:0000313" key="3">
    <source>
        <dbReference type="Proteomes" id="UP000282731"/>
    </source>
</evidence>
<name>A0A3Q9NZP1_BREAU</name>
<proteinExistence type="predicted"/>
<dbReference type="Proteomes" id="UP000282731">
    <property type="component" value="Chromosome"/>
</dbReference>
<sequence>MTREEDAEPVGAVAALAFAVVAVGTFAAVNEVVAVATGGSATEGELRGKSDSDDESALEATVDCVDGQSPEAELSFMYTIILPETVNEKRTPLHICTKFSYIR</sequence>
<evidence type="ECO:0000313" key="2">
    <source>
        <dbReference type="EMBL" id="AZT98892.1"/>
    </source>
</evidence>
<feature type="region of interest" description="Disordered" evidence="1">
    <location>
        <begin position="40"/>
        <end position="59"/>
    </location>
</feature>
<protein>
    <submittedName>
        <fullName evidence="2">Uncharacterized protein</fullName>
    </submittedName>
</protein>
<accession>A0A3Q9NZP1</accession>
<reference evidence="2 3" key="1">
    <citation type="submission" date="2017-12" db="EMBL/GenBank/DDBJ databases">
        <authorList>
            <person name="Levesque S."/>
        </authorList>
    </citation>
    <scope>NUCLEOTIDE SEQUENCE [LARGE SCALE GENOMIC DNA]</scope>
    <source>
        <strain evidence="2 3">SMQ-1420</strain>
    </source>
</reference>
<dbReference type="AlphaFoldDB" id="A0A3Q9NZP1"/>
<organism evidence="2 3">
    <name type="scientific">Brevibacterium aurantiacum</name>
    <dbReference type="NCBI Taxonomy" id="273384"/>
    <lineage>
        <taxon>Bacteria</taxon>
        <taxon>Bacillati</taxon>
        <taxon>Actinomycetota</taxon>
        <taxon>Actinomycetes</taxon>
        <taxon>Micrococcales</taxon>
        <taxon>Brevibacteriaceae</taxon>
        <taxon>Brevibacterium</taxon>
    </lineage>
</organism>
<gene>
    <name evidence="2" type="ORF">CXR27_19305</name>
</gene>